<feature type="transmembrane region" description="Helical" evidence="6">
    <location>
        <begin position="67"/>
        <end position="92"/>
    </location>
</feature>
<sequence>MIGKVGGDPTARVLKIVDLYLVSELLLPFLFGVATFASLGMIVGSLFELVRAMLDNGLSVTVAAQVFALRLPSVIVITFPTAMLLATLLAYARLSGDAETVAMRACGMSVYRLVLPALAVGLLVTGATFMCNELVVPASNAEASRLLFQAIDRDKPDFQKDNIIYPEYGFVTPRDGRPTYHTLVRLFYARQFAGGIMRELTVLDYSQDAINQVITAAAAVYDNRSGSWTLQDGTVYVVAPDGSYRNVLRFKRQQVKLSERPEQFGGGARPEDLPIAQLSDYIRRLELSQQQVRTLQVSLQQKYAIPVTCFVFALVGATLGLRRVRTSNALGLGLSILIIFGYYLLMFVAQALGQTGVIAPWLGAWAPNLATGALGVLLLWRTAR</sequence>
<protein>
    <submittedName>
        <fullName evidence="7">Ycf84 protein</fullName>
    </submittedName>
</protein>
<name>Q7NG40_GLOVI</name>
<dbReference type="STRING" id="251221.gene:10760844"/>
<keyword evidence="3 6" id="KW-0812">Transmembrane</keyword>
<keyword evidence="2" id="KW-1003">Cell membrane</keyword>
<dbReference type="EMBL" id="BA000045">
    <property type="protein sequence ID" value="BAC91274.1"/>
    <property type="molecule type" value="Genomic_DNA"/>
</dbReference>
<evidence type="ECO:0000313" key="8">
    <source>
        <dbReference type="Proteomes" id="UP000000557"/>
    </source>
</evidence>
<dbReference type="Pfam" id="PF03739">
    <property type="entry name" value="LptF_LptG"/>
    <property type="match status" value="1"/>
</dbReference>
<dbReference type="InterPro" id="IPR005495">
    <property type="entry name" value="LptG/LptF_permease"/>
</dbReference>
<evidence type="ECO:0000256" key="1">
    <source>
        <dbReference type="ARBA" id="ARBA00004651"/>
    </source>
</evidence>
<proteinExistence type="predicted"/>
<dbReference type="InParanoid" id="Q7NG40"/>
<keyword evidence="5 6" id="KW-0472">Membrane</keyword>
<dbReference type="OrthoDB" id="9780716at2"/>
<dbReference type="Proteomes" id="UP000000557">
    <property type="component" value="Chromosome"/>
</dbReference>
<keyword evidence="4 6" id="KW-1133">Transmembrane helix</keyword>
<dbReference type="AlphaFoldDB" id="Q7NG40"/>
<dbReference type="RefSeq" id="WP_011143323.1">
    <property type="nucleotide sequence ID" value="NC_005125.1"/>
</dbReference>
<dbReference type="KEGG" id="gvi:gll3333"/>
<dbReference type="PANTHER" id="PTHR33529:SF6">
    <property type="entry name" value="YJGP_YJGQ FAMILY PERMEASE"/>
    <property type="match status" value="1"/>
</dbReference>
<keyword evidence="8" id="KW-1185">Reference proteome</keyword>
<dbReference type="PANTHER" id="PTHR33529">
    <property type="entry name" value="SLR0882 PROTEIN-RELATED"/>
    <property type="match status" value="1"/>
</dbReference>
<dbReference type="GO" id="GO:0005886">
    <property type="term" value="C:plasma membrane"/>
    <property type="evidence" value="ECO:0007669"/>
    <property type="project" value="UniProtKB-SubCell"/>
</dbReference>
<accession>Q7NG40</accession>
<organism evidence="7 8">
    <name type="scientific">Gloeobacter violaceus (strain ATCC 29082 / PCC 7421)</name>
    <dbReference type="NCBI Taxonomy" id="251221"/>
    <lineage>
        <taxon>Bacteria</taxon>
        <taxon>Bacillati</taxon>
        <taxon>Cyanobacteriota</taxon>
        <taxon>Cyanophyceae</taxon>
        <taxon>Gloeobacterales</taxon>
        <taxon>Gloeobacteraceae</taxon>
        <taxon>Gloeobacter</taxon>
    </lineage>
</organism>
<reference evidence="7 8" key="1">
    <citation type="journal article" date="2003" name="DNA Res.">
        <title>Complete genome structure of Gloeobacter violaceus PCC 7421, a cyanobacterium that lacks thylakoids.</title>
        <authorList>
            <person name="Nakamura Y."/>
            <person name="Kaneko T."/>
            <person name="Sato S."/>
            <person name="Mimuro M."/>
            <person name="Miyashita H."/>
            <person name="Tsuchiya T."/>
            <person name="Sasamoto S."/>
            <person name="Watanabe A."/>
            <person name="Kawashima K."/>
            <person name="Kishida Y."/>
            <person name="Kiyokawa C."/>
            <person name="Kohara M."/>
            <person name="Matsumoto M."/>
            <person name="Matsuno A."/>
            <person name="Nakazaki N."/>
            <person name="Shimpo S."/>
            <person name="Takeuchi C."/>
            <person name="Yamada M."/>
            <person name="Tabata S."/>
        </authorList>
    </citation>
    <scope>NUCLEOTIDE SEQUENCE [LARGE SCALE GENOMIC DNA]</scope>
    <source>
        <strain evidence="8">ATCC 29082 / PCC 7421</strain>
    </source>
</reference>
<evidence type="ECO:0000256" key="6">
    <source>
        <dbReference type="SAM" id="Phobius"/>
    </source>
</evidence>
<evidence type="ECO:0000256" key="4">
    <source>
        <dbReference type="ARBA" id="ARBA00022989"/>
    </source>
</evidence>
<feature type="transmembrane region" description="Helical" evidence="6">
    <location>
        <begin position="25"/>
        <end position="47"/>
    </location>
</feature>
<evidence type="ECO:0000256" key="2">
    <source>
        <dbReference type="ARBA" id="ARBA00022475"/>
    </source>
</evidence>
<reference evidence="7 8" key="2">
    <citation type="journal article" date="2003" name="DNA Res.">
        <title>Complete genome structure of Gloeobacter violaceus PCC 7421, a cyanobacterium that lacks thylakoids (supplement).</title>
        <authorList>
            <person name="Nakamura Y."/>
            <person name="Kaneko T."/>
            <person name="Sato S."/>
            <person name="Mimuro M."/>
            <person name="Miyashita H."/>
            <person name="Tsuchiya T."/>
            <person name="Sasamoto S."/>
            <person name="Watanabe A."/>
            <person name="Kawashima K."/>
            <person name="Kishida Y."/>
            <person name="Kiyokawa C."/>
            <person name="Kohara M."/>
            <person name="Matsumoto M."/>
            <person name="Matsuno A."/>
            <person name="Nakazaki N."/>
            <person name="Shimpo S."/>
            <person name="Takeuchi C."/>
            <person name="Yamada M."/>
            <person name="Tabata S."/>
        </authorList>
    </citation>
    <scope>NUCLEOTIDE SEQUENCE [LARGE SCALE GENOMIC DNA]</scope>
    <source>
        <strain evidence="8">ATCC 29082 / PCC 7421</strain>
    </source>
</reference>
<evidence type="ECO:0000313" key="7">
    <source>
        <dbReference type="EMBL" id="BAC91274.1"/>
    </source>
</evidence>
<evidence type="ECO:0000256" key="3">
    <source>
        <dbReference type="ARBA" id="ARBA00022692"/>
    </source>
</evidence>
<dbReference type="EnsemblBacteria" id="BAC91274">
    <property type="protein sequence ID" value="BAC91274"/>
    <property type="gene ID" value="BAC91274"/>
</dbReference>
<dbReference type="HOGENOM" id="CLU_028799_3_1_3"/>
<feature type="transmembrane region" description="Helical" evidence="6">
    <location>
        <begin position="358"/>
        <end position="380"/>
    </location>
</feature>
<evidence type="ECO:0000256" key="5">
    <source>
        <dbReference type="ARBA" id="ARBA00023136"/>
    </source>
</evidence>
<feature type="transmembrane region" description="Helical" evidence="6">
    <location>
        <begin position="113"/>
        <end position="130"/>
    </location>
</feature>
<feature type="transmembrane region" description="Helical" evidence="6">
    <location>
        <begin position="329"/>
        <end position="352"/>
    </location>
</feature>
<feature type="transmembrane region" description="Helical" evidence="6">
    <location>
        <begin position="303"/>
        <end position="322"/>
    </location>
</feature>
<gene>
    <name evidence="7" type="primary">ycf84</name>
</gene>
<dbReference type="PATRIC" id="fig|251221.4.peg.3364"/>
<dbReference type="eggNOG" id="COG0795">
    <property type="taxonomic scope" value="Bacteria"/>
</dbReference>
<comment type="subcellular location">
    <subcellularLocation>
        <location evidence="1">Cell membrane</location>
        <topology evidence="1">Multi-pass membrane protein</topology>
    </subcellularLocation>
</comment>